<accession>A0AAD8YNQ4</accession>
<keyword evidence="1" id="KW-1133">Transmembrane helix</keyword>
<keyword evidence="1" id="KW-0472">Membrane</keyword>
<proteinExistence type="predicted"/>
<evidence type="ECO:0000256" key="1">
    <source>
        <dbReference type="SAM" id="Phobius"/>
    </source>
</evidence>
<name>A0AAD8YNQ4_9STRA</name>
<evidence type="ECO:0000313" key="3">
    <source>
        <dbReference type="Proteomes" id="UP001224775"/>
    </source>
</evidence>
<keyword evidence="3" id="KW-1185">Reference proteome</keyword>
<evidence type="ECO:0000313" key="2">
    <source>
        <dbReference type="EMBL" id="KAK1748655.1"/>
    </source>
</evidence>
<feature type="transmembrane region" description="Helical" evidence="1">
    <location>
        <begin position="12"/>
        <end position="37"/>
    </location>
</feature>
<organism evidence="2 3">
    <name type="scientific">Skeletonema marinoi</name>
    <dbReference type="NCBI Taxonomy" id="267567"/>
    <lineage>
        <taxon>Eukaryota</taxon>
        <taxon>Sar</taxon>
        <taxon>Stramenopiles</taxon>
        <taxon>Ochrophyta</taxon>
        <taxon>Bacillariophyta</taxon>
        <taxon>Coscinodiscophyceae</taxon>
        <taxon>Thalassiosirophycidae</taxon>
        <taxon>Thalassiosirales</taxon>
        <taxon>Skeletonemataceae</taxon>
        <taxon>Skeletonema</taxon>
        <taxon>Skeletonema marinoi-dohrnii complex</taxon>
    </lineage>
</organism>
<comment type="caution">
    <text evidence="2">The sequence shown here is derived from an EMBL/GenBank/DDBJ whole genome shotgun (WGS) entry which is preliminary data.</text>
</comment>
<dbReference type="Proteomes" id="UP001224775">
    <property type="component" value="Unassembled WGS sequence"/>
</dbReference>
<dbReference type="EMBL" id="JATAAI010000001">
    <property type="protein sequence ID" value="KAK1748655.1"/>
    <property type="molecule type" value="Genomic_DNA"/>
</dbReference>
<keyword evidence="1" id="KW-0812">Transmembrane</keyword>
<protein>
    <submittedName>
        <fullName evidence="2">Uncharacterized protein</fullName>
    </submittedName>
</protein>
<gene>
    <name evidence="2" type="ORF">QTG54_000594</name>
</gene>
<dbReference type="AlphaFoldDB" id="A0AAD8YNQ4"/>
<sequence>MIQQSSRRKRSCCIWILCCCISTLVLLELLCEVLLFLPGHVDKFLLTDTNYCCLDKQASDRRVSVDGLNHNDGRNKHEREGREGNYHGLLQSVVDSLTWNLLVLNHKEDSDDGTCPVTTVGTNHEFERVVGCQQLHPICRNYRDLRTRVRVQKLILPWNWYYRTEFKLKGLALHAFTEDIQFVNKTDEASWRIGTIVRRLVQSSLAPYDAAQIEVTPSSKESASLHIESADFLFQSWRYPVVSAHLNQISINIIIQKDENRFDDKLLVGDMKIPELLKILPKPPELEGLYPRIGVVNITNVTMNVYEGRGSSGSSSLNLLMKVALPNQLFSPVTNLTLANSPRGIDRKHFQALLETAFSHSIRQHLLREAEKAFRNSLTTTTEFTKQLKDRTINRAQEQLYQYLLKTQDMHFDHWWEVIVQGWHHTQESIWHGMMNGTVPILTAVGAWIEDVKQTPPLALLVSHHWTKLLSEINNNVISIDQHVWRHVNDLELAFDGLVAKATGKDVEHVKYNVPIEKRIANLLQSCEDEMKDKWMDWHKQFFPEL</sequence>
<reference evidence="2" key="1">
    <citation type="submission" date="2023-06" db="EMBL/GenBank/DDBJ databases">
        <title>Survivors Of The Sea: Transcriptome response of Skeletonema marinoi to long-term dormancy.</title>
        <authorList>
            <person name="Pinder M.I.M."/>
            <person name="Kourtchenko O."/>
            <person name="Robertson E.K."/>
            <person name="Larsson T."/>
            <person name="Maumus F."/>
            <person name="Osuna-Cruz C.M."/>
            <person name="Vancaester E."/>
            <person name="Stenow R."/>
            <person name="Vandepoele K."/>
            <person name="Ploug H."/>
            <person name="Bruchert V."/>
            <person name="Godhe A."/>
            <person name="Topel M."/>
        </authorList>
    </citation>
    <scope>NUCLEOTIDE SEQUENCE</scope>
    <source>
        <strain evidence="2">R05AC</strain>
    </source>
</reference>